<evidence type="ECO:0000313" key="2">
    <source>
        <dbReference type="Proteomes" id="UP000004200"/>
    </source>
</evidence>
<protein>
    <submittedName>
        <fullName evidence="1">Uncharacterized protein</fullName>
    </submittedName>
</protein>
<accession>G2E5V6</accession>
<reference evidence="1 2" key="1">
    <citation type="submission" date="2011-06" db="EMBL/GenBank/DDBJ databases">
        <title>The draft genome of Thiorhodococcus drewsii AZ1.</title>
        <authorList>
            <consortium name="US DOE Joint Genome Institute (JGI-PGF)"/>
            <person name="Lucas S."/>
            <person name="Han J."/>
            <person name="Lapidus A."/>
            <person name="Cheng J.-F."/>
            <person name="Goodwin L."/>
            <person name="Pitluck S."/>
            <person name="Peters L."/>
            <person name="Land M.L."/>
            <person name="Hauser L."/>
            <person name="Vogl K."/>
            <person name="Liu Z."/>
            <person name="Imhoff J."/>
            <person name="Thiel V."/>
            <person name="Frigaard N.-U."/>
            <person name="Bryant D.A."/>
            <person name="Woyke T.J."/>
        </authorList>
    </citation>
    <scope>NUCLEOTIDE SEQUENCE [LARGE SCALE GENOMIC DNA]</scope>
    <source>
        <strain evidence="1 2">AZ1</strain>
    </source>
</reference>
<dbReference type="eggNOG" id="ENOG50324MI">
    <property type="taxonomic scope" value="Bacteria"/>
</dbReference>
<proteinExistence type="predicted"/>
<comment type="caution">
    <text evidence="1">The sequence shown here is derived from an EMBL/GenBank/DDBJ whole genome shotgun (WGS) entry which is preliminary data.</text>
</comment>
<dbReference type="STRING" id="765913.ThidrDRAFT_3669"/>
<gene>
    <name evidence="1" type="ORF">ThidrDRAFT_3669</name>
</gene>
<dbReference type="RefSeq" id="WP_007042382.1">
    <property type="nucleotide sequence ID" value="NZ_AFWT01000035.1"/>
</dbReference>
<dbReference type="AlphaFoldDB" id="G2E5V6"/>
<keyword evidence="2" id="KW-1185">Reference proteome</keyword>
<dbReference type="Proteomes" id="UP000004200">
    <property type="component" value="Unassembled WGS sequence"/>
</dbReference>
<dbReference type="EMBL" id="AFWT01000035">
    <property type="protein sequence ID" value="EGV28519.1"/>
    <property type="molecule type" value="Genomic_DNA"/>
</dbReference>
<dbReference type="OrthoDB" id="5600091at2"/>
<evidence type="ECO:0000313" key="1">
    <source>
        <dbReference type="EMBL" id="EGV28519.1"/>
    </source>
</evidence>
<organism evidence="1 2">
    <name type="scientific">Thiorhodococcus drewsii AZ1</name>
    <dbReference type="NCBI Taxonomy" id="765913"/>
    <lineage>
        <taxon>Bacteria</taxon>
        <taxon>Pseudomonadati</taxon>
        <taxon>Pseudomonadota</taxon>
        <taxon>Gammaproteobacteria</taxon>
        <taxon>Chromatiales</taxon>
        <taxon>Chromatiaceae</taxon>
        <taxon>Thiorhodococcus</taxon>
    </lineage>
</organism>
<name>G2E5V6_9GAMM</name>
<sequence length="131" mass="14969">MKEFFTGLALSLILLPLALFGLALLAFYGLTGRIARARAGVRALDHFVNASVFNGCSWESISSHAWRERNNKRWARFVIRFADLFQQDHCKRANKREQHVVNLVLRKELHAQTIGRKKSATKEPTPANQPR</sequence>